<keyword evidence="1" id="KW-0472">Membrane</keyword>
<name>A0ABS7FME7_9ACTN</name>
<dbReference type="InterPro" id="IPR019692">
    <property type="entry name" value="CFP-6_PH"/>
</dbReference>
<reference evidence="3 4" key="1">
    <citation type="submission" date="2021-07" db="EMBL/GenBank/DDBJ databases">
        <title>Actinomadura sp. PM05-2 isolated from lichen.</title>
        <authorList>
            <person name="Somphong A."/>
            <person name="Phongsopitanun W."/>
            <person name="Tanasupawat S."/>
            <person name="Peongsungnone V."/>
        </authorList>
    </citation>
    <scope>NUCLEOTIDE SEQUENCE [LARGE SCALE GENOMIC DNA]</scope>
    <source>
        <strain evidence="3 4">PM05-2</strain>
    </source>
</reference>
<dbReference type="Proteomes" id="UP000774570">
    <property type="component" value="Unassembled WGS sequence"/>
</dbReference>
<organism evidence="3 4">
    <name type="scientific">Actinomadura parmotrematis</name>
    <dbReference type="NCBI Taxonomy" id="2864039"/>
    <lineage>
        <taxon>Bacteria</taxon>
        <taxon>Bacillati</taxon>
        <taxon>Actinomycetota</taxon>
        <taxon>Actinomycetes</taxon>
        <taxon>Streptosporangiales</taxon>
        <taxon>Thermomonosporaceae</taxon>
        <taxon>Actinomadura</taxon>
    </lineage>
</organism>
<feature type="transmembrane region" description="Helical" evidence="1">
    <location>
        <begin position="12"/>
        <end position="31"/>
    </location>
</feature>
<evidence type="ECO:0000313" key="4">
    <source>
        <dbReference type="Proteomes" id="UP000774570"/>
    </source>
</evidence>
<keyword evidence="1" id="KW-1133">Transmembrane helix</keyword>
<keyword evidence="4" id="KW-1185">Reference proteome</keyword>
<sequence>MIVLAVVVAPQFQLFDRVLMVLFGLFVAWILHMLARCRVVAAETGLTVVNAFRTRRFAWAEVLDAQMNAGDPWPTLDLADGTSVGAMGIQGSERELAARQLAELRATLRERGEAPERH</sequence>
<dbReference type="Pfam" id="PF10756">
    <property type="entry name" value="bPH_6"/>
    <property type="match status" value="1"/>
</dbReference>
<gene>
    <name evidence="3" type="ORF">K1Y72_01065</name>
</gene>
<evidence type="ECO:0000259" key="2">
    <source>
        <dbReference type="Pfam" id="PF10756"/>
    </source>
</evidence>
<accession>A0ABS7FME7</accession>
<protein>
    <submittedName>
        <fullName evidence="3">PH domain-containing protein</fullName>
    </submittedName>
</protein>
<proteinExistence type="predicted"/>
<comment type="caution">
    <text evidence="3">The sequence shown here is derived from an EMBL/GenBank/DDBJ whole genome shotgun (WGS) entry which is preliminary data.</text>
</comment>
<evidence type="ECO:0000313" key="3">
    <source>
        <dbReference type="EMBL" id="MBW8480939.1"/>
    </source>
</evidence>
<keyword evidence="1" id="KW-0812">Transmembrane</keyword>
<dbReference type="EMBL" id="JAIBOA010000001">
    <property type="protein sequence ID" value="MBW8480939.1"/>
    <property type="molecule type" value="Genomic_DNA"/>
</dbReference>
<evidence type="ECO:0000256" key="1">
    <source>
        <dbReference type="SAM" id="Phobius"/>
    </source>
</evidence>
<feature type="domain" description="Low molecular weight protein antigen 6 PH" evidence="2">
    <location>
        <begin position="36"/>
        <end position="105"/>
    </location>
</feature>